<dbReference type="InterPro" id="IPR001304">
    <property type="entry name" value="C-type_lectin-like"/>
</dbReference>
<dbReference type="PROSITE" id="PS50041">
    <property type="entry name" value="C_TYPE_LECTIN_2"/>
    <property type="match status" value="1"/>
</dbReference>
<evidence type="ECO:0000313" key="4">
    <source>
        <dbReference type="Proteomes" id="UP000789390"/>
    </source>
</evidence>
<dbReference type="SUPFAM" id="SSF56436">
    <property type="entry name" value="C-type lectin-like"/>
    <property type="match status" value="1"/>
</dbReference>
<feature type="domain" description="C-type lectin" evidence="2">
    <location>
        <begin position="58"/>
        <end position="186"/>
    </location>
</feature>
<reference evidence="3" key="1">
    <citation type="submission" date="2021-11" db="EMBL/GenBank/DDBJ databases">
        <authorList>
            <person name="Schell T."/>
        </authorList>
    </citation>
    <scope>NUCLEOTIDE SEQUENCE</scope>
    <source>
        <strain evidence="3">M5</strain>
    </source>
</reference>
<organism evidence="3 4">
    <name type="scientific">Daphnia galeata</name>
    <dbReference type="NCBI Taxonomy" id="27404"/>
    <lineage>
        <taxon>Eukaryota</taxon>
        <taxon>Metazoa</taxon>
        <taxon>Ecdysozoa</taxon>
        <taxon>Arthropoda</taxon>
        <taxon>Crustacea</taxon>
        <taxon>Branchiopoda</taxon>
        <taxon>Diplostraca</taxon>
        <taxon>Cladocera</taxon>
        <taxon>Anomopoda</taxon>
        <taxon>Daphniidae</taxon>
        <taxon>Daphnia</taxon>
    </lineage>
</organism>
<dbReference type="EMBL" id="CAKKLH010000068">
    <property type="protein sequence ID" value="CAH0101973.1"/>
    <property type="molecule type" value="Genomic_DNA"/>
</dbReference>
<dbReference type="InterPro" id="IPR016186">
    <property type="entry name" value="C-type_lectin-like/link_sf"/>
</dbReference>
<dbReference type="InterPro" id="IPR051004">
    <property type="entry name" value="DC-SIGN_domain-containing"/>
</dbReference>
<sequence length="192" mass="20992">MLAFSLPSLLVCIFGVVLFNAQGSEQFAVGVSQESDVAQGAERASCEGSMGSNKCVKIKSVCYCFVKTQLSWELANNFCKANSMSLLSIETQSEQQAVSETLMPIVLGEPISKKIGVWTSGSYNPGQKTFTWSATQKAFTFVNWFYGEPNTGGTNQCVRIRIVPESLISGKWATLNCDQWLPFICQDQSGKP</sequence>
<dbReference type="Pfam" id="PF00059">
    <property type="entry name" value="Lectin_C"/>
    <property type="match status" value="1"/>
</dbReference>
<dbReference type="Proteomes" id="UP000789390">
    <property type="component" value="Unassembled WGS sequence"/>
</dbReference>
<evidence type="ECO:0000313" key="3">
    <source>
        <dbReference type="EMBL" id="CAH0101973.1"/>
    </source>
</evidence>
<gene>
    <name evidence="3" type="ORF">DGAL_LOCUS4346</name>
</gene>
<proteinExistence type="predicted"/>
<dbReference type="Gene3D" id="3.10.100.10">
    <property type="entry name" value="Mannose-Binding Protein A, subunit A"/>
    <property type="match status" value="1"/>
</dbReference>
<feature type="chain" id="PRO_5035269533" description="C-type lectin domain-containing protein" evidence="1">
    <location>
        <begin position="24"/>
        <end position="192"/>
    </location>
</feature>
<evidence type="ECO:0000256" key="1">
    <source>
        <dbReference type="SAM" id="SignalP"/>
    </source>
</evidence>
<dbReference type="InterPro" id="IPR016187">
    <property type="entry name" value="CTDL_fold"/>
</dbReference>
<dbReference type="CDD" id="cd00037">
    <property type="entry name" value="CLECT"/>
    <property type="match status" value="1"/>
</dbReference>
<name>A0A8J2WEV7_9CRUS</name>
<dbReference type="PANTHER" id="PTHR22802:SF379">
    <property type="entry name" value="CHONDROITIN SULFATE PROTEOGLYCAN 2 ISOFORM X1"/>
    <property type="match status" value="1"/>
</dbReference>
<dbReference type="PANTHER" id="PTHR22802">
    <property type="entry name" value="C-TYPE LECTIN SUPERFAMILY MEMBER"/>
    <property type="match status" value="1"/>
</dbReference>
<comment type="caution">
    <text evidence="3">The sequence shown here is derived from an EMBL/GenBank/DDBJ whole genome shotgun (WGS) entry which is preliminary data.</text>
</comment>
<accession>A0A8J2WEV7</accession>
<protein>
    <recommendedName>
        <fullName evidence="2">C-type lectin domain-containing protein</fullName>
    </recommendedName>
</protein>
<dbReference type="SMART" id="SM00034">
    <property type="entry name" value="CLECT"/>
    <property type="match status" value="1"/>
</dbReference>
<keyword evidence="1" id="KW-0732">Signal</keyword>
<dbReference type="AlphaFoldDB" id="A0A8J2WEV7"/>
<dbReference type="OrthoDB" id="7357196at2759"/>
<feature type="signal peptide" evidence="1">
    <location>
        <begin position="1"/>
        <end position="23"/>
    </location>
</feature>
<evidence type="ECO:0000259" key="2">
    <source>
        <dbReference type="PROSITE" id="PS50041"/>
    </source>
</evidence>
<keyword evidence="4" id="KW-1185">Reference proteome</keyword>